<comment type="caution">
    <text evidence="4">The sequence shown here is derived from an EMBL/GenBank/DDBJ whole genome shotgun (WGS) entry which is preliminary data.</text>
</comment>
<accession>A0AA38PAR9</accession>
<dbReference type="SUPFAM" id="SSF144284">
    <property type="entry name" value="Sec2 N-terminal region"/>
    <property type="match status" value="1"/>
</dbReference>
<keyword evidence="5" id="KW-1185">Reference proteome</keyword>
<proteinExistence type="predicted"/>
<keyword evidence="1" id="KW-0175">Coiled coil</keyword>
<dbReference type="EMBL" id="MU806124">
    <property type="protein sequence ID" value="KAJ3839498.1"/>
    <property type="molecule type" value="Genomic_DNA"/>
</dbReference>
<dbReference type="GO" id="GO:0070319">
    <property type="term" value="C:Golgi to plasma membrane transport vesicle"/>
    <property type="evidence" value="ECO:0007669"/>
    <property type="project" value="TreeGrafter"/>
</dbReference>
<feature type="compositionally biased region" description="Low complexity" evidence="2">
    <location>
        <begin position="537"/>
        <end position="649"/>
    </location>
</feature>
<feature type="compositionally biased region" description="Polar residues" evidence="2">
    <location>
        <begin position="162"/>
        <end position="181"/>
    </location>
</feature>
<feature type="compositionally biased region" description="Low complexity" evidence="2">
    <location>
        <begin position="193"/>
        <end position="213"/>
    </location>
</feature>
<feature type="region of interest" description="Disordered" evidence="2">
    <location>
        <begin position="143"/>
        <end position="223"/>
    </location>
</feature>
<dbReference type="Proteomes" id="UP001163846">
    <property type="component" value="Unassembled WGS sequence"/>
</dbReference>
<feature type="compositionally biased region" description="Basic and acidic residues" evidence="2">
    <location>
        <begin position="650"/>
        <end position="660"/>
    </location>
</feature>
<feature type="region of interest" description="Disordered" evidence="2">
    <location>
        <begin position="380"/>
        <end position="406"/>
    </location>
</feature>
<sequence>MFPATSPSPSIPSTSSLNATQRRAYTFSQNGTHLANTVTKASPKVFIPKDQSFFFQISDQLLDLRRILANGQEDDLRFGLERGMDRVEELVRLLEDSYRAFDGARLECSRVREELESVQVELDVTRSNLKMIEKNNEMLESAVRSLSNKHGTNPRDVGSVSWGRSTPTLTSIPASSSNVSLADTPSSPPIPSSTPAAISNSTSIPTPISTPSSTPAPPAQEPSSRFFHKFRFNSSSSSVSSASNTNSNVNSNSRPQTPIVGNDSPTIRHRSESHPGESVLAGTPSIAGGGDIPSPEGHTGSAGPDTSAEIEDLRRELNTLKSQLAHDNAELERHRSELELERTKRLKSDENLQKATKEKADLEAELESLSQALFEEANNMVSTERKARAESESKLQTQQEELREELREARAQREALRSALKVVESEMEVMRMGLHSGSVGGERSGGSMVDGARVGLGVEMGNEDTAERSLRPNAPRALAIPRPFEPSTSESLESNDEDAGEGVQGYSALPQTGSTLSTIPSAVVNLHSAHIKDSEALSSSSSLPSSSQPQTIDPSSSSSPSRPHSPLSHSSSSNPPSHPYTRSRSPSPSSRRSSSQHSHTRTPPLSRSRSSSQRGIKSLPSSRSSSISSLKSKAISNLSQKRSSQSLDSQRQDSEAREASSADSPDDASPSEQFVQPAAYPGAVVDESVFAWSQT</sequence>
<protein>
    <recommendedName>
        <fullName evidence="3">GDP/GTP exchange factor Sec2 N-terminal domain-containing protein</fullName>
    </recommendedName>
</protein>
<dbReference type="PANTHER" id="PTHR14430">
    <property type="entry name" value="RABIN3-RELATED"/>
    <property type="match status" value="1"/>
</dbReference>
<feature type="domain" description="GDP/GTP exchange factor Sec2 N-terminal" evidence="3">
    <location>
        <begin position="308"/>
        <end position="425"/>
    </location>
</feature>
<organism evidence="4 5">
    <name type="scientific">Lentinula raphanica</name>
    <dbReference type="NCBI Taxonomy" id="153919"/>
    <lineage>
        <taxon>Eukaryota</taxon>
        <taxon>Fungi</taxon>
        <taxon>Dikarya</taxon>
        <taxon>Basidiomycota</taxon>
        <taxon>Agaricomycotina</taxon>
        <taxon>Agaricomycetes</taxon>
        <taxon>Agaricomycetidae</taxon>
        <taxon>Agaricales</taxon>
        <taxon>Marasmiineae</taxon>
        <taxon>Omphalotaceae</taxon>
        <taxon>Lentinula</taxon>
    </lineage>
</organism>
<dbReference type="GO" id="GO:0051286">
    <property type="term" value="C:cell tip"/>
    <property type="evidence" value="ECO:0007669"/>
    <property type="project" value="TreeGrafter"/>
</dbReference>
<evidence type="ECO:0000256" key="1">
    <source>
        <dbReference type="ARBA" id="ARBA00023054"/>
    </source>
</evidence>
<evidence type="ECO:0000313" key="5">
    <source>
        <dbReference type="Proteomes" id="UP001163846"/>
    </source>
</evidence>
<dbReference type="AlphaFoldDB" id="A0AA38PAR9"/>
<dbReference type="InterPro" id="IPR009449">
    <property type="entry name" value="Sec2_N"/>
</dbReference>
<dbReference type="InterPro" id="IPR040351">
    <property type="entry name" value="RAB3IL/RAB3IP/Sec2"/>
</dbReference>
<evidence type="ECO:0000259" key="3">
    <source>
        <dbReference type="Pfam" id="PF06428"/>
    </source>
</evidence>
<dbReference type="PANTHER" id="PTHR14430:SF0">
    <property type="entry name" value="SEC2P DOMAIN-CONTAINING PROTEIN"/>
    <property type="match status" value="1"/>
</dbReference>
<feature type="region of interest" description="Disordered" evidence="2">
    <location>
        <begin position="459"/>
        <end position="515"/>
    </location>
</feature>
<reference evidence="4" key="1">
    <citation type="submission" date="2022-08" db="EMBL/GenBank/DDBJ databases">
        <authorList>
            <consortium name="DOE Joint Genome Institute"/>
            <person name="Min B."/>
            <person name="Riley R."/>
            <person name="Sierra-Patev S."/>
            <person name="Naranjo-Ortiz M."/>
            <person name="Looney B."/>
            <person name="Konkel Z."/>
            <person name="Slot J.C."/>
            <person name="Sakamoto Y."/>
            <person name="Steenwyk J.L."/>
            <person name="Rokas A."/>
            <person name="Carro J."/>
            <person name="Camarero S."/>
            <person name="Ferreira P."/>
            <person name="Molpeceres G."/>
            <person name="Ruiz-Duenas F.J."/>
            <person name="Serrano A."/>
            <person name="Henrissat B."/>
            <person name="Drula E."/>
            <person name="Hughes K.W."/>
            <person name="Mata J.L."/>
            <person name="Ishikawa N.K."/>
            <person name="Vargas-Isla R."/>
            <person name="Ushijima S."/>
            <person name="Smith C.A."/>
            <person name="Ahrendt S."/>
            <person name="Andreopoulos W."/>
            <person name="He G."/>
            <person name="Labutti K."/>
            <person name="Lipzen A."/>
            <person name="Ng V."/>
            <person name="Sandor L."/>
            <person name="Barry K."/>
            <person name="Martinez A.T."/>
            <person name="Xiao Y."/>
            <person name="Gibbons J.G."/>
            <person name="Terashima K."/>
            <person name="Hibbett D.S."/>
            <person name="Grigoriev I.V."/>
        </authorList>
    </citation>
    <scope>NUCLEOTIDE SEQUENCE</scope>
    <source>
        <strain evidence="4">TFB9207</strain>
    </source>
</reference>
<evidence type="ECO:0000313" key="4">
    <source>
        <dbReference type="EMBL" id="KAJ3839498.1"/>
    </source>
</evidence>
<dbReference type="Gene3D" id="6.10.140.910">
    <property type="match status" value="1"/>
</dbReference>
<dbReference type="Pfam" id="PF06428">
    <property type="entry name" value="Sec2p"/>
    <property type="match status" value="1"/>
</dbReference>
<feature type="compositionally biased region" description="Low complexity" evidence="2">
    <location>
        <begin position="235"/>
        <end position="253"/>
    </location>
</feature>
<dbReference type="GO" id="GO:0005085">
    <property type="term" value="F:guanyl-nucleotide exchange factor activity"/>
    <property type="evidence" value="ECO:0007669"/>
    <property type="project" value="InterPro"/>
</dbReference>
<feature type="compositionally biased region" description="Basic and acidic residues" evidence="2">
    <location>
        <begin position="383"/>
        <end position="393"/>
    </location>
</feature>
<gene>
    <name evidence="4" type="ORF">F5878DRAFT_724470</name>
</gene>
<dbReference type="GO" id="GO:0006887">
    <property type="term" value="P:exocytosis"/>
    <property type="evidence" value="ECO:0007669"/>
    <property type="project" value="TreeGrafter"/>
</dbReference>
<evidence type="ECO:0000256" key="2">
    <source>
        <dbReference type="SAM" id="MobiDB-lite"/>
    </source>
</evidence>
<feature type="region of interest" description="Disordered" evidence="2">
    <location>
        <begin position="235"/>
        <end position="312"/>
    </location>
</feature>
<name>A0AA38PAR9_9AGAR</name>
<feature type="region of interest" description="Disordered" evidence="2">
    <location>
        <begin position="533"/>
        <end position="680"/>
    </location>
</feature>
<feature type="compositionally biased region" description="Low complexity" evidence="2">
    <location>
        <begin position="661"/>
        <end position="673"/>
    </location>
</feature>